<dbReference type="InterPro" id="IPR023796">
    <property type="entry name" value="Serpin_dom"/>
</dbReference>
<keyword evidence="3" id="KW-0964">Secreted</keyword>
<dbReference type="Proteomes" id="UP000694385">
    <property type="component" value="Unassembled WGS sequence"/>
</dbReference>
<dbReference type="AlphaFoldDB" id="A0A8C5L427"/>
<proteinExistence type="inferred from homology"/>
<feature type="domain" description="Serpin" evidence="10">
    <location>
        <begin position="30"/>
        <end position="391"/>
    </location>
</feature>
<evidence type="ECO:0000256" key="1">
    <source>
        <dbReference type="ARBA" id="ARBA00004613"/>
    </source>
</evidence>
<evidence type="ECO:0000256" key="2">
    <source>
        <dbReference type="ARBA" id="ARBA00009500"/>
    </source>
</evidence>
<keyword evidence="5 9" id="KW-0732">Signal</keyword>
<evidence type="ECO:0000256" key="3">
    <source>
        <dbReference type="ARBA" id="ARBA00022525"/>
    </source>
</evidence>
<evidence type="ECO:0000313" key="11">
    <source>
        <dbReference type="Ensembl" id="ENSJJAP00000017810.1"/>
    </source>
</evidence>
<reference evidence="11" key="2">
    <citation type="submission" date="2025-09" db="UniProtKB">
        <authorList>
            <consortium name="Ensembl"/>
        </authorList>
    </citation>
    <scope>IDENTIFICATION</scope>
</reference>
<keyword evidence="12" id="KW-1185">Reference proteome</keyword>
<feature type="signal peptide" evidence="9">
    <location>
        <begin position="1"/>
        <end position="17"/>
    </location>
</feature>
<evidence type="ECO:0000256" key="6">
    <source>
        <dbReference type="ARBA" id="ARBA00022900"/>
    </source>
</evidence>
<protein>
    <submittedName>
        <fullName evidence="11">Serine (or cysteine) peptidase inhibitor, clade I, member 2</fullName>
    </submittedName>
</protein>
<evidence type="ECO:0000256" key="5">
    <source>
        <dbReference type="ARBA" id="ARBA00022729"/>
    </source>
</evidence>
<dbReference type="GO" id="GO:0005615">
    <property type="term" value="C:extracellular space"/>
    <property type="evidence" value="ECO:0007669"/>
    <property type="project" value="InterPro"/>
</dbReference>
<name>A0A8C5L427_JACJA</name>
<dbReference type="Ensembl" id="ENSJJAT00000024337.1">
    <property type="protein sequence ID" value="ENSJJAP00000017810.1"/>
    <property type="gene ID" value="ENSJJAG00000019259.1"/>
</dbReference>
<dbReference type="SUPFAM" id="SSF56574">
    <property type="entry name" value="Serpins"/>
    <property type="match status" value="1"/>
</dbReference>
<dbReference type="OrthoDB" id="671595at2759"/>
<evidence type="ECO:0000256" key="8">
    <source>
        <dbReference type="RuleBase" id="RU000411"/>
    </source>
</evidence>
<accession>A0A8C5L427</accession>
<dbReference type="InterPro" id="IPR000215">
    <property type="entry name" value="Serpin_fam"/>
</dbReference>
<dbReference type="SMART" id="SM00093">
    <property type="entry name" value="SERPIN"/>
    <property type="match status" value="1"/>
</dbReference>
<reference evidence="11" key="1">
    <citation type="submission" date="2025-08" db="UniProtKB">
        <authorList>
            <consortium name="Ensembl"/>
        </authorList>
    </citation>
    <scope>IDENTIFICATION</scope>
</reference>
<keyword evidence="7" id="KW-0325">Glycoprotein</keyword>
<dbReference type="PANTHER" id="PTHR11461">
    <property type="entry name" value="SERINE PROTEASE INHIBITOR, SERPIN"/>
    <property type="match status" value="1"/>
</dbReference>
<comment type="similarity">
    <text evidence="2 8">Belongs to the serpin family.</text>
</comment>
<sequence length="404" mass="45859">MDKILWILLISFPGSQASRTLVPKNAEFVVDLYQAICSSHTSNIVFSPFGTTVLLSMVQLGAKGRAQQQIRETLRLQETSNGEEFSVLKSFISAILEKKQEFTFNLASALYLQEGFSVKETYLHDNKEFFQSSTNLVDFLDAKACAEKISTWVENKTDGKIKNMFSGEEFGPLTRLVLVNAIYFKGDWKQKFRKEDTKLMDFTKKDGSRVKVPMMKSVLRTKYGYFSEPSIKCQVLELPYKGDDFSLIVILPEEDVSIEDLEKLITAQHILRWFSEMHEQEVEVSLPRFKIQQKLDFKEAFHSLNITEIFSGGCDLSGITDSSDVYVSQVMQKVFFEINEDGGEVASSSGMNIPVIMSLTQTQFTATHPFLFIMKNNPTESLLFMGRVMNPDSQAVKGRDLDSL</sequence>
<dbReference type="Gene3D" id="3.30.497.10">
    <property type="entry name" value="Antithrombin, subunit I, domain 2"/>
    <property type="match status" value="1"/>
</dbReference>
<dbReference type="FunFam" id="3.30.497.10:FF:000005">
    <property type="entry name" value="serpin I2 isoform X1"/>
    <property type="match status" value="1"/>
</dbReference>
<evidence type="ECO:0000256" key="9">
    <source>
        <dbReference type="SAM" id="SignalP"/>
    </source>
</evidence>
<keyword evidence="6" id="KW-0722">Serine protease inhibitor</keyword>
<evidence type="ECO:0000256" key="7">
    <source>
        <dbReference type="ARBA" id="ARBA00023180"/>
    </source>
</evidence>
<dbReference type="OMA" id="IPMMHLQ"/>
<dbReference type="Gene3D" id="2.30.39.10">
    <property type="entry name" value="Alpha-1-antitrypsin, domain 1"/>
    <property type="match status" value="1"/>
</dbReference>
<feature type="chain" id="PRO_5034074338" evidence="9">
    <location>
        <begin position="18"/>
        <end position="404"/>
    </location>
</feature>
<keyword evidence="4" id="KW-0646">Protease inhibitor</keyword>
<dbReference type="InterPro" id="IPR042185">
    <property type="entry name" value="Serpin_sf_2"/>
</dbReference>
<dbReference type="GeneID" id="101605192"/>
<organism evidence="11 12">
    <name type="scientific">Jaculus jaculus</name>
    <name type="common">Lesser Egyptian jerboa</name>
    <dbReference type="NCBI Taxonomy" id="51337"/>
    <lineage>
        <taxon>Eukaryota</taxon>
        <taxon>Metazoa</taxon>
        <taxon>Chordata</taxon>
        <taxon>Craniata</taxon>
        <taxon>Vertebrata</taxon>
        <taxon>Euteleostomi</taxon>
        <taxon>Mammalia</taxon>
        <taxon>Eutheria</taxon>
        <taxon>Euarchontoglires</taxon>
        <taxon>Glires</taxon>
        <taxon>Rodentia</taxon>
        <taxon>Myomorpha</taxon>
        <taxon>Dipodoidea</taxon>
        <taxon>Dipodidae</taxon>
        <taxon>Dipodinae</taxon>
        <taxon>Jaculus</taxon>
    </lineage>
</organism>
<dbReference type="GeneTree" id="ENSGT00940000161641"/>
<evidence type="ECO:0000259" key="10">
    <source>
        <dbReference type="SMART" id="SM00093"/>
    </source>
</evidence>
<dbReference type="GO" id="GO:0004867">
    <property type="term" value="F:serine-type endopeptidase inhibitor activity"/>
    <property type="evidence" value="ECO:0007669"/>
    <property type="project" value="UniProtKB-KW"/>
</dbReference>
<dbReference type="PANTHER" id="PTHR11461:SF51">
    <property type="entry name" value="SERPIN I2"/>
    <property type="match status" value="1"/>
</dbReference>
<comment type="subcellular location">
    <subcellularLocation>
        <location evidence="1">Secreted</location>
    </subcellularLocation>
</comment>
<gene>
    <name evidence="11" type="primary">Serpini2</name>
</gene>
<evidence type="ECO:0000256" key="4">
    <source>
        <dbReference type="ARBA" id="ARBA00022690"/>
    </source>
</evidence>
<evidence type="ECO:0000313" key="12">
    <source>
        <dbReference type="Proteomes" id="UP000694385"/>
    </source>
</evidence>
<dbReference type="Pfam" id="PF00079">
    <property type="entry name" value="Serpin"/>
    <property type="match status" value="1"/>
</dbReference>
<dbReference type="InterPro" id="IPR042178">
    <property type="entry name" value="Serpin_sf_1"/>
</dbReference>
<dbReference type="CTD" id="5276"/>
<dbReference type="InterPro" id="IPR036186">
    <property type="entry name" value="Serpin_sf"/>
</dbReference>